<dbReference type="PANTHER" id="PTHR11439">
    <property type="entry name" value="GAG-POL-RELATED RETROTRANSPOSON"/>
    <property type="match status" value="1"/>
</dbReference>
<dbReference type="InterPro" id="IPR013103">
    <property type="entry name" value="RVT_2"/>
</dbReference>
<dbReference type="GO" id="GO:0008270">
    <property type="term" value="F:zinc ion binding"/>
    <property type="evidence" value="ECO:0007669"/>
    <property type="project" value="UniProtKB-KW"/>
</dbReference>
<protein>
    <submittedName>
        <fullName evidence="5">Retrovirus-related Pol polyprotein from transposon TNT 1-94</fullName>
    </submittedName>
</protein>
<dbReference type="CDD" id="cd09272">
    <property type="entry name" value="RNase_HI_RT_Ty1"/>
    <property type="match status" value="1"/>
</dbReference>
<gene>
    <name evidence="5" type="ORF">Tci_210235</name>
</gene>
<keyword evidence="1" id="KW-0479">Metal-binding</keyword>
<organism evidence="5">
    <name type="scientific">Tanacetum cinerariifolium</name>
    <name type="common">Dalmatian daisy</name>
    <name type="synonym">Chrysanthemum cinerariifolium</name>
    <dbReference type="NCBI Taxonomy" id="118510"/>
    <lineage>
        <taxon>Eukaryota</taxon>
        <taxon>Viridiplantae</taxon>
        <taxon>Streptophyta</taxon>
        <taxon>Embryophyta</taxon>
        <taxon>Tracheophyta</taxon>
        <taxon>Spermatophyta</taxon>
        <taxon>Magnoliopsida</taxon>
        <taxon>eudicotyledons</taxon>
        <taxon>Gunneridae</taxon>
        <taxon>Pentapetalae</taxon>
        <taxon>asterids</taxon>
        <taxon>campanulids</taxon>
        <taxon>Asterales</taxon>
        <taxon>Asteraceae</taxon>
        <taxon>Asteroideae</taxon>
        <taxon>Anthemideae</taxon>
        <taxon>Anthemidinae</taxon>
        <taxon>Tanacetum</taxon>
    </lineage>
</organism>
<sequence>MLSEFDNSYRVWKSSHKYHSFSSTKIQSFNRKEMSTLKTYQQSLADADSETRLPMLERGEALVFVYNRFSQLMNDLERNDMHFPIIIINTKFLNNLQLEWLKYVTQLHLVKRLTVDKFDDLFYYLQQFEKLVNTSRAKKLEKSHDPLALVAHTGSSCRNTSSYYVTHPTSVVDYDDEYQQEYIQNNCKDPQASVMLLLARAITQNFSNPKNNCLRTSSNTKNQAIIQGDMVNIQSRNSGNTGRNNQRAYVQEEVVEGSNETENVQRALRTSSLGNTLTVQCYNCGEKGHYTRNYPKPRVRDSKYFMEQMLLAKQNEAGVILTDEQNDFLFAGASRFEEIKDLSANICLMAKIQPTNNPSDARLRYDYVFISEVQSLSIYENEEQMYPTHTKVISSIIGDDQIDNNIIFDTPNGNVNSCSVEKDTHVPDLYALEQLARNSNQEVEKQQIFAQKVQRQNKTLTSQLELYKERVRVLENINEDNTYLNEFVPQKELSAEQKYFSSSFIPLDNTSNATASISASMSILFNGSRTIKCAEFPQSTILNLLLAKDHPLDQVIGDPSKSVMTRQRLHTDSEKNKCDAENIMVRNKTRLVAKGYGQEEGIDFEESFSPVARLEAVRMFIAYVVHKNITIFQMDVIAAFLNVPLKEQVYVSQPEGFIGPEFPNHVYMLKKALYGLKQALHAWYDKFSSFLIEHGFTKDIVDSNLFTRRHRGDILLVQVYVDDIIFGSTNPDFSKRFTNLMKNNFEMLMMGELKFFLGLQVHQSPCGIFISQSQYAIELLKKYGLDECVSMSTHMATERLDADLQGTPTDQTTYHRMIGGLMYLTASRPDIAYATLVCARYQARPTVKHLKEVKQIFQYLRQSYNMGLWYPKDSGFELIAYSDVDHAGCKDDCKITSGGLQFLGGKLVSWSSKKPDCIAMSTAEAEYVSLSTRFQCTMIPRVPLLSRAIRYIIQRLSTLTSGITLLRSMLRKNNLSPTIRNDNNHDRFMLPPSFSDMVSFYKNNLGFTMDLKTSSSFKTTGLLQPWKTLRKIFSKFLTTCVTGWDKPPLQIMQIMYCFINNIHVDYAELLWEGIHYSLHHSTSFIPYPRYRKIIIGHYMTNFLEISRSARDKYHNMKDDDIMKNIFNSRKYKDKVRMKIPAWMITDEMKHTEHYRIYAEVFGIDVPLTYIPGTRFEPGSDKVSPEVEFTDVVIPVNVNEEEEEITDEVYELKQREKRKIVEESRFTPFHTPIRSPRIYTDLVSLDNEKLQELTVTNTTPSSSSPSTKLSTTNRLLSLFKAKLARFKCYKSFFPELQGRYGYLFEHLMARFMPKKSFATLAGHLHKAMVESLPTMVDKHVKEQVQKQVPEQMKFERLQVPQTTCRTFVVCPRDQDDPHDDAHPKGENSAKRQKTSEYKAYVSGESSSGHDNKQEQGPLTSSNQVQVDGYVFWTMSYASDDDEIPTKQVSQDIMEEVSLTIDEAKLKKITDEMLRQRCASGDEHQYYIDQMKNFLKNLLYLKKGSSRPQKIVLSLHKFHVVIFNDDDIEERTSRWVNKCIKKFNPYAQYGVEHWKNPHAKIFYIRKQKDPGKTKGKIVAKRSNECVVSITKPNFKNLNKNDIEDMYLLIMNGKVPDYAETGLLWSLSVFIRRIEKQDMFSVIYELVHRIIYRNSKKEKRVMRHSEIHKFYDATLNIVLEGLKSYNNNVKYGYIQKDLTKDEAEYLKFFKEEIEVRLKYRRQMRRWEMYVNGRPLGP</sequence>
<comment type="caution">
    <text evidence="5">The sequence shown here is derived from an EMBL/GenBank/DDBJ whole genome shotgun (WGS) entry which is preliminary data.</text>
</comment>
<name>A0A699GUA7_TANCI</name>
<feature type="coiled-coil region" evidence="2">
    <location>
        <begin position="450"/>
        <end position="477"/>
    </location>
</feature>
<dbReference type="PANTHER" id="PTHR11439:SF509">
    <property type="entry name" value="RNA-DIRECTED DNA POLYMERASE"/>
    <property type="match status" value="1"/>
</dbReference>
<evidence type="ECO:0000256" key="3">
    <source>
        <dbReference type="SAM" id="MobiDB-lite"/>
    </source>
</evidence>
<proteinExistence type="predicted"/>
<evidence type="ECO:0000259" key="4">
    <source>
        <dbReference type="PROSITE" id="PS50158"/>
    </source>
</evidence>
<dbReference type="EMBL" id="BKCJ010056098">
    <property type="protein sequence ID" value="GEW38259.1"/>
    <property type="molecule type" value="Genomic_DNA"/>
</dbReference>
<dbReference type="Gene3D" id="4.10.60.10">
    <property type="entry name" value="Zinc finger, CCHC-type"/>
    <property type="match status" value="1"/>
</dbReference>
<evidence type="ECO:0000256" key="1">
    <source>
        <dbReference type="PROSITE-ProRule" id="PRU00047"/>
    </source>
</evidence>
<keyword evidence="1" id="KW-0863">Zinc-finger</keyword>
<dbReference type="SUPFAM" id="SSF56672">
    <property type="entry name" value="DNA/RNA polymerases"/>
    <property type="match status" value="1"/>
</dbReference>
<accession>A0A699GUA7</accession>
<evidence type="ECO:0000256" key="2">
    <source>
        <dbReference type="SAM" id="Coils"/>
    </source>
</evidence>
<dbReference type="InterPro" id="IPR001878">
    <property type="entry name" value="Znf_CCHC"/>
</dbReference>
<reference evidence="5" key="1">
    <citation type="journal article" date="2019" name="Sci. Rep.">
        <title>Draft genome of Tanacetum cinerariifolium, the natural source of mosquito coil.</title>
        <authorList>
            <person name="Yamashiro T."/>
            <person name="Shiraishi A."/>
            <person name="Satake H."/>
            <person name="Nakayama K."/>
        </authorList>
    </citation>
    <scope>NUCLEOTIDE SEQUENCE</scope>
</reference>
<dbReference type="Pfam" id="PF07727">
    <property type="entry name" value="RVT_2"/>
    <property type="match status" value="1"/>
</dbReference>
<feature type="compositionally biased region" description="Basic and acidic residues" evidence="3">
    <location>
        <begin position="1372"/>
        <end position="1395"/>
    </location>
</feature>
<dbReference type="PROSITE" id="PS50158">
    <property type="entry name" value="ZF_CCHC"/>
    <property type="match status" value="1"/>
</dbReference>
<dbReference type="InterPro" id="IPR043502">
    <property type="entry name" value="DNA/RNA_pol_sf"/>
</dbReference>
<dbReference type="GO" id="GO:0003676">
    <property type="term" value="F:nucleic acid binding"/>
    <property type="evidence" value="ECO:0007669"/>
    <property type="project" value="InterPro"/>
</dbReference>
<feature type="domain" description="CCHC-type" evidence="4">
    <location>
        <begin position="281"/>
        <end position="296"/>
    </location>
</feature>
<feature type="region of interest" description="Disordered" evidence="3">
    <location>
        <begin position="1372"/>
        <end position="1419"/>
    </location>
</feature>
<evidence type="ECO:0000313" key="5">
    <source>
        <dbReference type="EMBL" id="GEW38259.1"/>
    </source>
</evidence>
<keyword evidence="1" id="KW-0862">Zinc</keyword>
<keyword evidence="2" id="KW-0175">Coiled coil</keyword>